<reference evidence="2" key="1">
    <citation type="submission" date="2023-05" db="EMBL/GenBank/DDBJ databases">
        <title>Nepenthes gracilis genome sequencing.</title>
        <authorList>
            <person name="Fukushima K."/>
        </authorList>
    </citation>
    <scope>NUCLEOTIDE SEQUENCE</scope>
    <source>
        <strain evidence="2">SING2019-196</strain>
    </source>
</reference>
<dbReference type="PANTHER" id="PTHR35279">
    <property type="match status" value="1"/>
</dbReference>
<dbReference type="EMBL" id="BSYO01000003">
    <property type="protein sequence ID" value="GMH01747.1"/>
    <property type="molecule type" value="Genomic_DNA"/>
</dbReference>
<feature type="compositionally biased region" description="Polar residues" evidence="1">
    <location>
        <begin position="88"/>
        <end position="104"/>
    </location>
</feature>
<dbReference type="InterPro" id="IPR023296">
    <property type="entry name" value="Glyco_hydro_beta-prop_sf"/>
</dbReference>
<dbReference type="PANTHER" id="PTHR35279:SF3">
    <property type="entry name" value="GLYCOSYL HYDROLASE FAMILY 32 N-TERMINAL DOMAIN-CONTAINING PROTEIN"/>
    <property type="match status" value="1"/>
</dbReference>
<dbReference type="Proteomes" id="UP001279734">
    <property type="component" value="Unassembled WGS sequence"/>
</dbReference>
<evidence type="ECO:0000313" key="3">
    <source>
        <dbReference type="Proteomes" id="UP001279734"/>
    </source>
</evidence>
<evidence type="ECO:0000313" key="2">
    <source>
        <dbReference type="EMBL" id="GMH01747.1"/>
    </source>
</evidence>
<dbReference type="Gene3D" id="2.115.10.20">
    <property type="entry name" value="Glycosyl hydrolase domain, family 43"/>
    <property type="match status" value="3"/>
</dbReference>
<organism evidence="2 3">
    <name type="scientific">Nepenthes gracilis</name>
    <name type="common">Slender pitcher plant</name>
    <dbReference type="NCBI Taxonomy" id="150966"/>
    <lineage>
        <taxon>Eukaryota</taxon>
        <taxon>Viridiplantae</taxon>
        <taxon>Streptophyta</taxon>
        <taxon>Embryophyta</taxon>
        <taxon>Tracheophyta</taxon>
        <taxon>Spermatophyta</taxon>
        <taxon>Magnoliopsida</taxon>
        <taxon>eudicotyledons</taxon>
        <taxon>Gunneridae</taxon>
        <taxon>Pentapetalae</taxon>
        <taxon>Caryophyllales</taxon>
        <taxon>Nepenthaceae</taxon>
        <taxon>Nepenthes</taxon>
    </lineage>
</organism>
<protein>
    <submittedName>
        <fullName evidence="2">Uncharacterized protein</fullName>
    </submittedName>
</protein>
<feature type="region of interest" description="Disordered" evidence="1">
    <location>
        <begin position="82"/>
        <end position="113"/>
    </location>
</feature>
<keyword evidence="3" id="KW-1185">Reference proteome</keyword>
<proteinExistence type="predicted"/>
<accession>A0AAD3RZV1</accession>
<sequence>MDGARAASTIKTVHNLTSATTARITGASNMAKSAPPCKKAETLLATVKGRSFSIGLPSQQRGCTSPPTPKNGSLLLTRCSTKPGVDSDNVTSKNPPITLDPNSTAQQSSAPAQRRALSSMSCRGLVLDLGPECSWDGSEIGSPVVKRYIGDDEERWYMWYYGRLSRENASDSIGLAVSGNGICWARGAGPARSSSDVGMVMNCSVNWWGFDTESIRPSEMVIMSSNMYSSVYWLYYTGCTAEEVKLPELPKLPIENPERAHSDAKKSEHHEIGKVLKSLPGLACSQDGRNWARIEGDHHNGALLDVGSGKEWDSLFIAAPRVVMHCGDDIRMYYHSYDLESKQFAIGMARSRDGIRWVKLGKILGGRGNGYFDELGVMNAHVVRDQKYGKYLMAYEGVAADGMRSIGMAISEDGLKNWVRIQDDPVLWPSGNYGWDNRGVGSPYLVHMEGSADEWRLYYRGLGQEGRTGIGMAVSNGSAVRRFHRWEGFHL</sequence>
<dbReference type="AlphaFoldDB" id="A0AAD3RZV1"/>
<comment type="caution">
    <text evidence="2">The sequence shown here is derived from an EMBL/GenBank/DDBJ whole genome shotgun (WGS) entry which is preliminary data.</text>
</comment>
<evidence type="ECO:0000256" key="1">
    <source>
        <dbReference type="SAM" id="MobiDB-lite"/>
    </source>
</evidence>
<dbReference type="SUPFAM" id="SSF75005">
    <property type="entry name" value="Arabinanase/levansucrase/invertase"/>
    <property type="match status" value="1"/>
</dbReference>
<name>A0AAD3RZV1_NEPGR</name>
<gene>
    <name evidence="2" type="ORF">Nepgr_003586</name>
</gene>